<feature type="domain" description="DNA methylase N-4/N-6" evidence="4">
    <location>
        <begin position="21"/>
        <end position="223"/>
    </location>
</feature>
<organism evidence="5">
    <name type="scientific">viral metagenome</name>
    <dbReference type="NCBI Taxonomy" id="1070528"/>
    <lineage>
        <taxon>unclassified sequences</taxon>
        <taxon>metagenomes</taxon>
        <taxon>organismal metagenomes</taxon>
    </lineage>
</organism>
<keyword evidence="3 5" id="KW-0808">Transferase</keyword>
<dbReference type="InterPro" id="IPR029063">
    <property type="entry name" value="SAM-dependent_MTases_sf"/>
</dbReference>
<dbReference type="EMBL" id="MT142774">
    <property type="protein sequence ID" value="QJA88387.1"/>
    <property type="molecule type" value="Genomic_DNA"/>
</dbReference>
<accession>A0A6M3L1C9</accession>
<dbReference type="PANTHER" id="PTHR13370:SF3">
    <property type="entry name" value="TRNA (GUANINE(10)-N2)-METHYLTRANSFERASE HOMOLOG"/>
    <property type="match status" value="1"/>
</dbReference>
<dbReference type="InterPro" id="IPR002941">
    <property type="entry name" value="DNA_methylase_N4/N6"/>
</dbReference>
<gene>
    <name evidence="5" type="ORF">MM415B02773_0011</name>
</gene>
<dbReference type="GO" id="GO:0005737">
    <property type="term" value="C:cytoplasm"/>
    <property type="evidence" value="ECO:0007669"/>
    <property type="project" value="TreeGrafter"/>
</dbReference>
<dbReference type="PANTHER" id="PTHR13370">
    <property type="entry name" value="RNA METHYLASE-RELATED"/>
    <property type="match status" value="1"/>
</dbReference>
<dbReference type="InterPro" id="IPR001091">
    <property type="entry name" value="RM_Methyltransferase"/>
</dbReference>
<dbReference type="GO" id="GO:0008170">
    <property type="term" value="F:N-methyltransferase activity"/>
    <property type="evidence" value="ECO:0007669"/>
    <property type="project" value="InterPro"/>
</dbReference>
<proteinExistence type="inferred from homology"/>
<dbReference type="AlphaFoldDB" id="A0A6M3L1C9"/>
<dbReference type="PRINTS" id="PR00508">
    <property type="entry name" value="S21N4MTFRASE"/>
</dbReference>
<dbReference type="SUPFAM" id="SSF53335">
    <property type="entry name" value="S-adenosyl-L-methionine-dependent methyltransferases"/>
    <property type="match status" value="1"/>
</dbReference>
<keyword evidence="2 5" id="KW-0489">Methyltransferase</keyword>
<evidence type="ECO:0000313" key="5">
    <source>
        <dbReference type="EMBL" id="QJA88387.1"/>
    </source>
</evidence>
<sequence>MIKLIHGDCIEEMRKMPDKSIDMILTDPPYGISFKSRWQTYQKHIINDGFDEWKSMLPRMLTEFKRILTDTGCCCCCGGGGKTPVTAIFTMEAIKHFNLIQTLVWRKFIGLGWRYRPSYENIVVLSKDSKNYNFYDTSKKCTNVIEGINQDIPTAGKDGKLQDHPTQKPVSLMKYLLKIHSVKGHTVLDPFMGGGSTGMACKEFNRDFVGIEIEQEYFNIAKKRIDNTQESFF</sequence>
<evidence type="ECO:0000259" key="4">
    <source>
        <dbReference type="Pfam" id="PF01555"/>
    </source>
</evidence>
<dbReference type="GO" id="GO:0032259">
    <property type="term" value="P:methylation"/>
    <property type="evidence" value="ECO:0007669"/>
    <property type="project" value="UniProtKB-KW"/>
</dbReference>
<dbReference type="GO" id="GO:0003677">
    <property type="term" value="F:DNA binding"/>
    <property type="evidence" value="ECO:0007669"/>
    <property type="project" value="InterPro"/>
</dbReference>
<evidence type="ECO:0000256" key="1">
    <source>
        <dbReference type="ARBA" id="ARBA00006594"/>
    </source>
</evidence>
<evidence type="ECO:0000256" key="3">
    <source>
        <dbReference type="ARBA" id="ARBA00022679"/>
    </source>
</evidence>
<evidence type="ECO:0000256" key="2">
    <source>
        <dbReference type="ARBA" id="ARBA00022603"/>
    </source>
</evidence>
<dbReference type="GO" id="GO:0009007">
    <property type="term" value="F:site-specific DNA-methyltransferase (adenine-specific) activity"/>
    <property type="evidence" value="ECO:0007669"/>
    <property type="project" value="TreeGrafter"/>
</dbReference>
<dbReference type="Gene3D" id="3.40.50.150">
    <property type="entry name" value="Vaccinia Virus protein VP39"/>
    <property type="match status" value="1"/>
</dbReference>
<dbReference type="PROSITE" id="PS00092">
    <property type="entry name" value="N6_MTASE"/>
    <property type="match status" value="1"/>
</dbReference>
<reference evidence="5" key="1">
    <citation type="submission" date="2020-03" db="EMBL/GenBank/DDBJ databases">
        <title>The deep terrestrial virosphere.</title>
        <authorList>
            <person name="Holmfeldt K."/>
            <person name="Nilsson E."/>
            <person name="Simone D."/>
            <person name="Lopez-Fernandez M."/>
            <person name="Wu X."/>
            <person name="de Brujin I."/>
            <person name="Lundin D."/>
            <person name="Andersson A."/>
            <person name="Bertilsson S."/>
            <person name="Dopson M."/>
        </authorList>
    </citation>
    <scope>NUCLEOTIDE SEQUENCE</scope>
    <source>
        <strain evidence="5">MM415B02773</strain>
    </source>
</reference>
<dbReference type="Pfam" id="PF01555">
    <property type="entry name" value="N6_N4_Mtase"/>
    <property type="match status" value="1"/>
</dbReference>
<dbReference type="InterPro" id="IPR002052">
    <property type="entry name" value="DNA_methylase_N6_adenine_CS"/>
</dbReference>
<comment type="similarity">
    <text evidence="1">Belongs to the N(4)/N(6)-methyltransferase family.</text>
</comment>
<name>A0A6M3L1C9_9ZZZZ</name>
<protein>
    <submittedName>
        <fullName evidence="5">Putative methyltransferase</fullName>
    </submittedName>
</protein>